<dbReference type="PANTHER" id="PTHR24305:SF108">
    <property type="entry name" value="P450, PUTATIVE (EUROFUNG)-RELATED"/>
    <property type="match status" value="1"/>
</dbReference>
<dbReference type="InterPro" id="IPR050121">
    <property type="entry name" value="Cytochrome_P450_monoxygenase"/>
</dbReference>
<comment type="similarity">
    <text evidence="17">Belongs to the cytochrome P450 family.</text>
</comment>
<reference evidence="18" key="1">
    <citation type="journal article" date="2021" name="J Fungi (Basel)">
        <title>Genomic and Metabolomic Analyses of the Marine Fungus Emericellopsis cladophorae: Insights into Saltwater Adaptability Mechanisms and Its Biosynthetic Potential.</title>
        <authorList>
            <person name="Goncalves M.F.M."/>
            <person name="Hilario S."/>
            <person name="Van de Peer Y."/>
            <person name="Esteves A.C."/>
            <person name="Alves A."/>
        </authorList>
    </citation>
    <scope>NUCLEOTIDE SEQUENCE</scope>
    <source>
        <strain evidence="18">MUM 19.33</strain>
    </source>
</reference>
<keyword evidence="14 16" id="KW-0408">Iron</keyword>
<comment type="caution">
    <text evidence="18">The sequence shown here is derived from an EMBL/GenBank/DDBJ whole genome shotgun (WGS) entry which is preliminary data.</text>
</comment>
<evidence type="ECO:0000256" key="5">
    <source>
        <dbReference type="ARBA" id="ARBA00022448"/>
    </source>
</evidence>
<evidence type="ECO:0000256" key="10">
    <source>
        <dbReference type="ARBA" id="ARBA00022827"/>
    </source>
</evidence>
<keyword evidence="10" id="KW-0274">FAD</keyword>
<evidence type="ECO:0000256" key="1">
    <source>
        <dbReference type="ARBA" id="ARBA00001917"/>
    </source>
</evidence>
<dbReference type="EMBL" id="JAGIXG020000029">
    <property type="protein sequence ID" value="KAI6780639.1"/>
    <property type="molecule type" value="Genomic_DNA"/>
</dbReference>
<evidence type="ECO:0000256" key="13">
    <source>
        <dbReference type="ARBA" id="ARBA00023002"/>
    </source>
</evidence>
<evidence type="ECO:0000256" key="11">
    <source>
        <dbReference type="ARBA" id="ARBA00022857"/>
    </source>
</evidence>
<keyword evidence="13 17" id="KW-0560">Oxidoreductase</keyword>
<keyword evidence="5" id="KW-0813">Transport</keyword>
<evidence type="ECO:0000256" key="14">
    <source>
        <dbReference type="ARBA" id="ARBA00023004"/>
    </source>
</evidence>
<comment type="cofactor">
    <cofactor evidence="2 16">
        <name>heme</name>
        <dbReference type="ChEBI" id="CHEBI:30413"/>
    </cofactor>
</comment>
<keyword evidence="9 16" id="KW-0479">Metal-binding</keyword>
<comment type="cofactor">
    <cofactor evidence="3">
        <name>FAD</name>
        <dbReference type="ChEBI" id="CHEBI:57692"/>
    </cofactor>
</comment>
<dbReference type="AlphaFoldDB" id="A0A9P9XZ96"/>
<dbReference type="PROSITE" id="PS00086">
    <property type="entry name" value="CYTOCHROME_P450"/>
    <property type="match status" value="1"/>
</dbReference>
<keyword evidence="19" id="KW-1185">Reference proteome</keyword>
<keyword evidence="12" id="KW-0249">Electron transport</keyword>
<protein>
    <submittedName>
        <fullName evidence="18">Bifunctional P-450:NADPH-P450 reductase-like protein</fullName>
    </submittedName>
</protein>
<dbReference type="InterPro" id="IPR017972">
    <property type="entry name" value="Cyt_P450_CS"/>
</dbReference>
<dbReference type="InterPro" id="IPR002401">
    <property type="entry name" value="Cyt_P450_E_grp-I"/>
</dbReference>
<accession>A0A9P9XZ96</accession>
<dbReference type="InterPro" id="IPR036396">
    <property type="entry name" value="Cyt_P450_sf"/>
</dbReference>
<evidence type="ECO:0000256" key="6">
    <source>
        <dbReference type="ARBA" id="ARBA00022617"/>
    </source>
</evidence>
<dbReference type="Proteomes" id="UP001055219">
    <property type="component" value="Unassembled WGS sequence"/>
</dbReference>
<evidence type="ECO:0000256" key="8">
    <source>
        <dbReference type="ARBA" id="ARBA00022643"/>
    </source>
</evidence>
<reference evidence="18" key="2">
    <citation type="submission" date="2022-07" db="EMBL/GenBank/DDBJ databases">
        <authorList>
            <person name="Goncalves M.F.M."/>
            <person name="Hilario S."/>
            <person name="Van De Peer Y."/>
            <person name="Esteves A.C."/>
            <person name="Alves A."/>
        </authorList>
    </citation>
    <scope>NUCLEOTIDE SEQUENCE</scope>
    <source>
        <strain evidence="18">MUM 19.33</strain>
    </source>
</reference>
<keyword evidence="8" id="KW-0288">FMN</keyword>
<evidence type="ECO:0000313" key="19">
    <source>
        <dbReference type="Proteomes" id="UP001055219"/>
    </source>
</evidence>
<keyword evidence="11" id="KW-0521">NADP</keyword>
<keyword evidence="6 16" id="KW-0349">Heme</keyword>
<evidence type="ECO:0000256" key="4">
    <source>
        <dbReference type="ARBA" id="ARBA00010018"/>
    </source>
</evidence>
<dbReference type="GeneID" id="75827662"/>
<name>A0A9P9XZ96_9HYPO</name>
<gene>
    <name evidence="18" type="ORF">J7T54_001143</name>
</gene>
<feature type="binding site" description="axial binding residue" evidence="16">
    <location>
        <position position="404"/>
    </location>
    <ligand>
        <name>heme</name>
        <dbReference type="ChEBI" id="CHEBI:30413"/>
    </ligand>
    <ligandPart>
        <name>Fe</name>
        <dbReference type="ChEBI" id="CHEBI:18248"/>
    </ligandPart>
</feature>
<dbReference type="RefSeq" id="XP_051361495.1">
    <property type="nucleotide sequence ID" value="XM_051507193.1"/>
</dbReference>
<comment type="similarity">
    <text evidence="4">In the N-terminal section; belongs to the cytochrome P450 family.</text>
</comment>
<proteinExistence type="inferred from homology"/>
<evidence type="ECO:0000313" key="18">
    <source>
        <dbReference type="EMBL" id="KAI6780639.1"/>
    </source>
</evidence>
<evidence type="ECO:0000256" key="15">
    <source>
        <dbReference type="ARBA" id="ARBA00023033"/>
    </source>
</evidence>
<dbReference type="GO" id="GO:0020037">
    <property type="term" value="F:heme binding"/>
    <property type="evidence" value="ECO:0007669"/>
    <property type="project" value="InterPro"/>
</dbReference>
<keyword evidence="15 17" id="KW-0503">Monooxygenase</keyword>
<evidence type="ECO:0000256" key="16">
    <source>
        <dbReference type="PIRSR" id="PIRSR602401-1"/>
    </source>
</evidence>
<dbReference type="Gene3D" id="1.10.630.10">
    <property type="entry name" value="Cytochrome P450"/>
    <property type="match status" value="1"/>
</dbReference>
<organism evidence="18 19">
    <name type="scientific">Emericellopsis cladophorae</name>
    <dbReference type="NCBI Taxonomy" id="2686198"/>
    <lineage>
        <taxon>Eukaryota</taxon>
        <taxon>Fungi</taxon>
        <taxon>Dikarya</taxon>
        <taxon>Ascomycota</taxon>
        <taxon>Pezizomycotina</taxon>
        <taxon>Sordariomycetes</taxon>
        <taxon>Hypocreomycetidae</taxon>
        <taxon>Hypocreales</taxon>
        <taxon>Bionectriaceae</taxon>
        <taxon>Emericellopsis</taxon>
    </lineage>
</organism>
<dbReference type="SUPFAM" id="SSF48264">
    <property type="entry name" value="Cytochrome P450"/>
    <property type="match status" value="1"/>
</dbReference>
<dbReference type="GO" id="GO:0004497">
    <property type="term" value="F:monooxygenase activity"/>
    <property type="evidence" value="ECO:0007669"/>
    <property type="project" value="UniProtKB-KW"/>
</dbReference>
<evidence type="ECO:0000256" key="17">
    <source>
        <dbReference type="RuleBase" id="RU000461"/>
    </source>
</evidence>
<dbReference type="GO" id="GO:0005506">
    <property type="term" value="F:iron ion binding"/>
    <property type="evidence" value="ECO:0007669"/>
    <property type="project" value="InterPro"/>
</dbReference>
<dbReference type="OrthoDB" id="1470350at2759"/>
<dbReference type="GO" id="GO:0016705">
    <property type="term" value="F:oxidoreductase activity, acting on paired donors, with incorporation or reduction of molecular oxygen"/>
    <property type="evidence" value="ECO:0007669"/>
    <property type="project" value="InterPro"/>
</dbReference>
<evidence type="ECO:0000256" key="12">
    <source>
        <dbReference type="ARBA" id="ARBA00022982"/>
    </source>
</evidence>
<dbReference type="FunFam" id="1.10.630.10:FF:000040">
    <property type="entry name" value="Bifunctional cytochrome P450/NADPH--P450 reductase"/>
    <property type="match status" value="1"/>
</dbReference>
<dbReference type="Pfam" id="PF00067">
    <property type="entry name" value="p450"/>
    <property type="match status" value="1"/>
</dbReference>
<dbReference type="InterPro" id="IPR001128">
    <property type="entry name" value="Cyt_P450"/>
</dbReference>
<evidence type="ECO:0000256" key="2">
    <source>
        <dbReference type="ARBA" id="ARBA00001971"/>
    </source>
</evidence>
<dbReference type="PANTHER" id="PTHR24305">
    <property type="entry name" value="CYTOCHROME P450"/>
    <property type="match status" value="1"/>
</dbReference>
<evidence type="ECO:0000256" key="9">
    <source>
        <dbReference type="ARBA" id="ARBA00022723"/>
    </source>
</evidence>
<keyword evidence="7" id="KW-0285">Flavoprotein</keyword>
<evidence type="ECO:0000256" key="3">
    <source>
        <dbReference type="ARBA" id="ARBA00001974"/>
    </source>
</evidence>
<sequence length="460" mass="51824">MAQPIPQPKGLPLLGNVLDVKPSNTWASLKKLAETYGEIFKITVLGHTIVFVAGANLAEEVTDEKRFRKYVGGPIDEIRYAVHDALFTAYDHEASWGIAHRIIAPKLSPQAMSVHFDEMRDTTSELINLWKHLGDSSNKITLIEQLNRLNLEATTLTLYGKKLNGLEGQQHPMIQGMETSTAEAVMRPTRPGILNSLFYGRKFKRSTATMRAYAQGMVDYRKQNPTKRQDLLSAMMEHKDPETGKSLTESQIIDEIVSMPIGSSTAPCLITSAIYYLLKNPEVMAKAREEIHHVVGKETLTMGHIPQLSYVEGVVREALRLGHPAPGFNLEPVPSEDKSPVQLAGGKYEIPHNQPIILVLAGVNRDPTVFPDPMAFKPERMMGPEFEKLPRAATRWFGNGKRECIGKHYAQLWNMIVLTMLLREIEFEMVDENYNIEQVGMDGWFNVRPINFQVKVRPRV</sequence>
<evidence type="ECO:0000256" key="7">
    <source>
        <dbReference type="ARBA" id="ARBA00022630"/>
    </source>
</evidence>
<dbReference type="PRINTS" id="PR00463">
    <property type="entry name" value="EP450I"/>
</dbReference>
<comment type="cofactor">
    <cofactor evidence="1">
        <name>FMN</name>
        <dbReference type="ChEBI" id="CHEBI:58210"/>
    </cofactor>
</comment>